<dbReference type="InterPro" id="IPR013342">
    <property type="entry name" value="Mandelate_racemase_C"/>
</dbReference>
<comment type="similarity">
    <text evidence="2">Belongs to the mandelate racemase/muconate lactonizing enzyme family.</text>
</comment>
<dbReference type="Gene3D" id="3.20.20.120">
    <property type="entry name" value="Enolase-like C-terminal domain"/>
    <property type="match status" value="1"/>
</dbReference>
<dbReference type="InterPro" id="IPR034622">
    <property type="entry name" value="4R-hPro_betaine_2-epimerase"/>
</dbReference>
<protein>
    <submittedName>
        <fullName evidence="6">L-alanine-DL-glutamate epimerase</fullName>
    </submittedName>
</protein>
<dbReference type="AlphaFoldDB" id="A0A1G7Q0U5"/>
<dbReference type="RefSeq" id="WP_090019295.1">
    <property type="nucleotide sequence ID" value="NZ_FNCE01000003.1"/>
</dbReference>
<dbReference type="EMBL" id="FNCE01000003">
    <property type="protein sequence ID" value="SDF92078.1"/>
    <property type="molecule type" value="Genomic_DNA"/>
</dbReference>
<evidence type="ECO:0000259" key="5">
    <source>
        <dbReference type="SMART" id="SM00922"/>
    </source>
</evidence>
<dbReference type="PANTHER" id="PTHR48080">
    <property type="entry name" value="D-GALACTONATE DEHYDRATASE-RELATED"/>
    <property type="match status" value="1"/>
</dbReference>
<dbReference type="InterPro" id="IPR034593">
    <property type="entry name" value="DgoD-like"/>
</dbReference>
<dbReference type="SFLD" id="SFLDG00180">
    <property type="entry name" value="muconate_cycloisomerase"/>
    <property type="match status" value="1"/>
</dbReference>
<dbReference type="GO" id="GO:0006579">
    <property type="term" value="P:amino-acid betaine catabolic process"/>
    <property type="evidence" value="ECO:0007669"/>
    <property type="project" value="InterPro"/>
</dbReference>
<dbReference type="FunFam" id="3.30.390.10:FF:000009">
    <property type="entry name" value="Hydrophobic dipeptide epimerase"/>
    <property type="match status" value="1"/>
</dbReference>
<evidence type="ECO:0000256" key="2">
    <source>
        <dbReference type="ARBA" id="ARBA00008031"/>
    </source>
</evidence>
<accession>A0A1G7Q0U5</accession>
<dbReference type="InterPro" id="IPR029017">
    <property type="entry name" value="Enolase-like_N"/>
</dbReference>
<dbReference type="InterPro" id="IPR013341">
    <property type="entry name" value="Mandelate_racemase_N_dom"/>
</dbReference>
<keyword evidence="7" id="KW-1185">Reference proteome</keyword>
<evidence type="ECO:0000313" key="7">
    <source>
        <dbReference type="Proteomes" id="UP000199415"/>
    </source>
</evidence>
<keyword evidence="4" id="KW-0460">Magnesium</keyword>
<dbReference type="STRING" id="1082479.SAMN05216241_103171"/>
<dbReference type="GO" id="GO:0016855">
    <property type="term" value="F:racemase and epimerase activity, acting on amino acids and derivatives"/>
    <property type="evidence" value="ECO:0007669"/>
    <property type="project" value="InterPro"/>
</dbReference>
<reference evidence="6 7" key="1">
    <citation type="submission" date="2016-10" db="EMBL/GenBank/DDBJ databases">
        <authorList>
            <person name="de Groot N.N."/>
        </authorList>
    </citation>
    <scope>NUCLEOTIDE SEQUENCE [LARGE SCALE GENOMIC DNA]</scope>
    <source>
        <strain evidence="6 7">DSM 25584</strain>
    </source>
</reference>
<gene>
    <name evidence="6" type="ORF">SAMN05216241_103171</name>
</gene>
<dbReference type="InterPro" id="IPR036849">
    <property type="entry name" value="Enolase-like_C_sf"/>
</dbReference>
<comment type="cofactor">
    <cofactor evidence="1">
        <name>Mg(2+)</name>
        <dbReference type="ChEBI" id="CHEBI:18420"/>
    </cofactor>
</comment>
<dbReference type="SMART" id="SM00922">
    <property type="entry name" value="MR_MLE"/>
    <property type="match status" value="1"/>
</dbReference>
<evidence type="ECO:0000256" key="3">
    <source>
        <dbReference type="ARBA" id="ARBA00022723"/>
    </source>
</evidence>
<dbReference type="SFLD" id="SFLDF00556">
    <property type="entry name" value="4R-hydroxyproline_betaine_2-ep"/>
    <property type="match status" value="1"/>
</dbReference>
<keyword evidence="3" id="KW-0479">Metal-binding</keyword>
<dbReference type="SUPFAM" id="SSF51604">
    <property type="entry name" value="Enolase C-terminal domain-like"/>
    <property type="match status" value="1"/>
</dbReference>
<evidence type="ECO:0000256" key="1">
    <source>
        <dbReference type="ARBA" id="ARBA00001946"/>
    </source>
</evidence>
<sequence length="368" mass="39152">MRIREIHVHQHDLPVAGGPFRMARTTVDALDTTVVRVVTDSGHVGWGETCPVGPVYQAHHALGARAALAEVAPGLIGQDARAIEVVRSEMDARLDGHGYAKAAIDIALWDLAGKLYGRRICDLLGGGRRERVPAYHATSVGEPEQVAREAREKVVAGFRRLQIKVGGRAVEQDIATLRAVWAAVGTDARLVADANRGWTGRDAMLLSNACADIPLSLEQPCNSMDEIAAVRQHLRHPVYLDESAEDLATILRALSWNVCDGLALKLTRSGGLSAMRAIRDVCAARGIPQTSDDSWGGDIVAAACVHLAATVPDGLLDGVWLAAPYIRESYDPAAPMTIRDGHVAVPDGPGLGLTLDPATFGEPVASYG</sequence>
<evidence type="ECO:0000256" key="4">
    <source>
        <dbReference type="ARBA" id="ARBA00022842"/>
    </source>
</evidence>
<dbReference type="InterPro" id="IPR029065">
    <property type="entry name" value="Enolase_C-like"/>
</dbReference>
<dbReference type="Proteomes" id="UP000199415">
    <property type="component" value="Unassembled WGS sequence"/>
</dbReference>
<dbReference type="GO" id="GO:0046872">
    <property type="term" value="F:metal ion binding"/>
    <property type="evidence" value="ECO:0007669"/>
    <property type="project" value="UniProtKB-KW"/>
</dbReference>
<dbReference type="Pfam" id="PF02746">
    <property type="entry name" value="MR_MLE_N"/>
    <property type="match status" value="1"/>
</dbReference>
<dbReference type="SUPFAM" id="SSF54826">
    <property type="entry name" value="Enolase N-terminal domain-like"/>
    <property type="match status" value="1"/>
</dbReference>
<feature type="domain" description="Mandelate racemase/muconate lactonizing enzyme C-terminal" evidence="5">
    <location>
        <begin position="143"/>
        <end position="237"/>
    </location>
</feature>
<proteinExistence type="inferred from homology"/>
<name>A0A1G7Q0U5_9PROT</name>
<evidence type="ECO:0000313" key="6">
    <source>
        <dbReference type="EMBL" id="SDF92078.1"/>
    </source>
</evidence>
<dbReference type="Pfam" id="PF13378">
    <property type="entry name" value="MR_MLE_C"/>
    <property type="match status" value="1"/>
</dbReference>
<organism evidence="6 7">
    <name type="scientific">Limimonas halophila</name>
    <dbReference type="NCBI Taxonomy" id="1082479"/>
    <lineage>
        <taxon>Bacteria</taxon>
        <taxon>Pseudomonadati</taxon>
        <taxon>Pseudomonadota</taxon>
        <taxon>Alphaproteobacteria</taxon>
        <taxon>Rhodospirillales</taxon>
        <taxon>Rhodovibrionaceae</taxon>
        <taxon>Limimonas</taxon>
    </lineage>
</organism>
<dbReference type="OrthoDB" id="9775913at2"/>
<dbReference type="Gene3D" id="3.30.390.10">
    <property type="entry name" value="Enolase-like, N-terminal domain"/>
    <property type="match status" value="1"/>
</dbReference>
<dbReference type="SFLD" id="SFLDS00001">
    <property type="entry name" value="Enolase"/>
    <property type="match status" value="1"/>
</dbReference>